<dbReference type="GO" id="GO:0022857">
    <property type="term" value="F:transmembrane transporter activity"/>
    <property type="evidence" value="ECO:0007669"/>
    <property type="project" value="TreeGrafter"/>
</dbReference>
<evidence type="ECO:0000256" key="7">
    <source>
        <dbReference type="SAM" id="Phobius"/>
    </source>
</evidence>
<feature type="transmembrane region" description="Helical" evidence="7">
    <location>
        <begin position="478"/>
        <end position="498"/>
    </location>
</feature>
<evidence type="ECO:0000256" key="1">
    <source>
        <dbReference type="ARBA" id="ARBA00004651"/>
    </source>
</evidence>
<keyword evidence="4 7" id="KW-1133">Transmembrane helix</keyword>
<dbReference type="PANTHER" id="PTHR30572">
    <property type="entry name" value="MEMBRANE COMPONENT OF TRANSPORTER-RELATED"/>
    <property type="match status" value="1"/>
</dbReference>
<feature type="transmembrane region" description="Helical" evidence="7">
    <location>
        <begin position="699"/>
        <end position="721"/>
    </location>
</feature>
<keyword evidence="2" id="KW-1003">Cell membrane</keyword>
<accession>A0AAE3VU77</accession>
<feature type="transmembrane region" description="Helical" evidence="7">
    <location>
        <begin position="300"/>
        <end position="323"/>
    </location>
</feature>
<comment type="similarity">
    <text evidence="6">Belongs to the ABC-4 integral membrane protein family.</text>
</comment>
<dbReference type="PANTHER" id="PTHR30572:SF4">
    <property type="entry name" value="ABC TRANSPORTER PERMEASE YTRF"/>
    <property type="match status" value="1"/>
</dbReference>
<protein>
    <submittedName>
        <fullName evidence="9">ABC transport system permease protein</fullName>
    </submittedName>
</protein>
<dbReference type="Pfam" id="PF02687">
    <property type="entry name" value="FtsX"/>
    <property type="match status" value="2"/>
</dbReference>
<evidence type="ECO:0000313" key="10">
    <source>
        <dbReference type="Proteomes" id="UP001240236"/>
    </source>
</evidence>
<evidence type="ECO:0000313" key="9">
    <source>
        <dbReference type="EMBL" id="MDQ0363906.1"/>
    </source>
</evidence>
<evidence type="ECO:0000259" key="8">
    <source>
        <dbReference type="Pfam" id="PF02687"/>
    </source>
</evidence>
<dbReference type="Proteomes" id="UP001240236">
    <property type="component" value="Unassembled WGS sequence"/>
</dbReference>
<keyword evidence="10" id="KW-1185">Reference proteome</keyword>
<proteinExistence type="inferred from homology"/>
<gene>
    <name evidence="9" type="ORF">J2S42_000575</name>
</gene>
<evidence type="ECO:0000256" key="3">
    <source>
        <dbReference type="ARBA" id="ARBA00022692"/>
    </source>
</evidence>
<evidence type="ECO:0000256" key="4">
    <source>
        <dbReference type="ARBA" id="ARBA00022989"/>
    </source>
</evidence>
<feature type="transmembrane region" description="Helical" evidence="7">
    <location>
        <begin position="421"/>
        <end position="445"/>
    </location>
</feature>
<feature type="transmembrane region" description="Helical" evidence="7">
    <location>
        <begin position="784"/>
        <end position="813"/>
    </location>
</feature>
<dbReference type="InterPro" id="IPR050250">
    <property type="entry name" value="Macrolide_Exporter_MacB"/>
</dbReference>
<feature type="domain" description="ABC3 transporter permease C-terminal" evidence="8">
    <location>
        <begin position="253"/>
        <end position="369"/>
    </location>
</feature>
<feature type="transmembrane region" description="Helical" evidence="7">
    <location>
        <begin position="343"/>
        <end position="368"/>
    </location>
</feature>
<feature type="transmembrane region" description="Helical" evidence="7">
    <location>
        <begin position="253"/>
        <end position="273"/>
    </location>
</feature>
<organism evidence="9 10">
    <name type="scientific">Catenuloplanes indicus</name>
    <dbReference type="NCBI Taxonomy" id="137267"/>
    <lineage>
        <taxon>Bacteria</taxon>
        <taxon>Bacillati</taxon>
        <taxon>Actinomycetota</taxon>
        <taxon>Actinomycetes</taxon>
        <taxon>Micromonosporales</taxon>
        <taxon>Micromonosporaceae</taxon>
        <taxon>Catenuloplanes</taxon>
    </lineage>
</organism>
<sequence length="826" mass="83730">MLIVALQTLRSRWAGFLGTFVALALGVALLTATGLVLNATVSAPARAPQRYAAVPTVVTGYDQLRVETTNGVDSQPLGVPSGVPAEVIDGVRRLDPGAVLDRTFYAQLVRDGRGGGARTGHPWPAAALTPYQLVDGTAPGDDGEIVAGTDAGVAVGASVPVLTVAGVRDYRVSGLVRPVPFESALFFSEAEAARISPRVDAVATSAGADAVTGVVGATGGRVLHGDGRREADPDRAADAEALVTVNAIVGTSAGIAGFVAIFVVASTFSFAVVQRRREFGLLRVVGLTPGQVRRMVYTEALAVGLVAAAAGVWLGRAGAAPLGRWMTGLGLAPPWFTVGPATWPMITAFAIGVLVALAGVAAASARAGRVRPVEALRDAAVEGRAMTPVRWLAGLLFLSGGLYLMLSAAATDPESVVGRKWYTTVPMLLLVAFGLLAPALVPPVVRLVGLPLRAMRGAGAMVVRQSALTAARRTASTAAPVMLAVGLTGSLLGATATIDAAKATERRERIAADFVVLPRDTPGLSETAVARVRAVPGADVLASRATTLYVVEGGETLLRQSAEAVDPGALGRVALPPVAAGSLAGLDDGAIAVNAEWDRAVGDEVAVWRADGSAATLRVVAVLDAGISGAGVYVTPANAPAGLTGAVYVKAHPGTDTGALRRALAAATDGLAASVTPMPEWAAATAAKNRQTTVRGLQAVLGVTLLYTAIAIVNTLLMAVAGRSRDLAVFRLSGATRAQALRTIAGESLVVVAVGVALAAGAAALNLAGMWLSVVRLVGFTSIAVPWAAVAAVAGICAVLALVASIMPAYFALVRRRAISAAAARE</sequence>
<keyword evidence="5 7" id="KW-0472">Membrane</keyword>
<name>A0AAE3VU77_9ACTN</name>
<dbReference type="GO" id="GO:0005886">
    <property type="term" value="C:plasma membrane"/>
    <property type="evidence" value="ECO:0007669"/>
    <property type="project" value="UniProtKB-SubCell"/>
</dbReference>
<feature type="transmembrane region" description="Helical" evidence="7">
    <location>
        <begin position="749"/>
        <end position="772"/>
    </location>
</feature>
<dbReference type="EMBL" id="JAUSUZ010000001">
    <property type="protein sequence ID" value="MDQ0363906.1"/>
    <property type="molecule type" value="Genomic_DNA"/>
</dbReference>
<keyword evidence="3 7" id="KW-0812">Transmembrane</keyword>
<reference evidence="9 10" key="1">
    <citation type="submission" date="2023-07" db="EMBL/GenBank/DDBJ databases">
        <title>Sequencing the genomes of 1000 actinobacteria strains.</title>
        <authorList>
            <person name="Klenk H.-P."/>
        </authorList>
    </citation>
    <scope>NUCLEOTIDE SEQUENCE [LARGE SCALE GENOMIC DNA]</scope>
    <source>
        <strain evidence="9 10">DSM 44709</strain>
    </source>
</reference>
<comment type="subcellular location">
    <subcellularLocation>
        <location evidence="1">Cell membrane</location>
        <topology evidence="1">Multi-pass membrane protein</topology>
    </subcellularLocation>
</comment>
<feature type="transmembrane region" description="Helical" evidence="7">
    <location>
        <begin position="389"/>
        <end position="409"/>
    </location>
</feature>
<dbReference type="RefSeq" id="WP_307234892.1">
    <property type="nucleotide sequence ID" value="NZ_JAUSUZ010000001.1"/>
</dbReference>
<evidence type="ECO:0000256" key="6">
    <source>
        <dbReference type="ARBA" id="ARBA00038076"/>
    </source>
</evidence>
<dbReference type="InterPro" id="IPR003838">
    <property type="entry name" value="ABC3_permease_C"/>
</dbReference>
<dbReference type="AlphaFoldDB" id="A0AAE3VU77"/>
<feature type="domain" description="ABC3 transporter permease C-terminal" evidence="8">
    <location>
        <begin position="700"/>
        <end position="812"/>
    </location>
</feature>
<comment type="caution">
    <text evidence="9">The sequence shown here is derived from an EMBL/GenBank/DDBJ whole genome shotgun (WGS) entry which is preliminary data.</text>
</comment>
<evidence type="ECO:0000256" key="5">
    <source>
        <dbReference type="ARBA" id="ARBA00023136"/>
    </source>
</evidence>
<evidence type="ECO:0000256" key="2">
    <source>
        <dbReference type="ARBA" id="ARBA00022475"/>
    </source>
</evidence>